<feature type="transmembrane region" description="Helical" evidence="1">
    <location>
        <begin position="39"/>
        <end position="60"/>
    </location>
</feature>
<dbReference type="Proteomes" id="UP000779900">
    <property type="component" value="Unassembled WGS sequence"/>
</dbReference>
<proteinExistence type="predicted"/>
<accession>A0A937XF09</accession>
<feature type="transmembrane region" description="Helical" evidence="1">
    <location>
        <begin position="191"/>
        <end position="210"/>
    </location>
</feature>
<keyword evidence="1" id="KW-0812">Transmembrane</keyword>
<sequence>MKRKLPLIIVLVTGIFGVLTYIIPHPIIQDTDAVFRNDILRVIGAFSIVLGIGSILRHHFIKIKRKAEHWGYSWITVVALFVSAIIGLFGGIDPTRPGLLPTQVGGFSFHIQSLFTGLIVPLGSTMFALLAFFMASAAYRAFRARNLEATLLLVSAFILMLGAVPLTRMIVRELPSFAEWILAVPNTAAKRGIGFGISLGILATSLKIILGIERGWLGGGE</sequence>
<feature type="transmembrane region" description="Helical" evidence="1">
    <location>
        <begin position="72"/>
        <end position="92"/>
    </location>
</feature>
<comment type="caution">
    <text evidence="2">The sequence shown here is derived from an EMBL/GenBank/DDBJ whole genome shotgun (WGS) entry which is preliminary data.</text>
</comment>
<reference evidence="2" key="1">
    <citation type="submission" date="2019-03" db="EMBL/GenBank/DDBJ databases">
        <title>Lake Tanganyika Metagenome-Assembled Genomes (MAGs).</title>
        <authorList>
            <person name="Tran P."/>
        </authorList>
    </citation>
    <scope>NUCLEOTIDE SEQUENCE</scope>
    <source>
        <strain evidence="2">K_DeepCast_150m_m2_040</strain>
    </source>
</reference>
<evidence type="ECO:0000313" key="2">
    <source>
        <dbReference type="EMBL" id="MBM3330413.1"/>
    </source>
</evidence>
<keyword evidence="1" id="KW-1133">Transmembrane helix</keyword>
<name>A0A937XF09_UNCW3</name>
<dbReference type="AlphaFoldDB" id="A0A937XF09"/>
<evidence type="ECO:0000256" key="1">
    <source>
        <dbReference type="SAM" id="Phobius"/>
    </source>
</evidence>
<gene>
    <name evidence="2" type="ORF">FJY68_01020</name>
</gene>
<protein>
    <submittedName>
        <fullName evidence="2">Uncharacterized protein</fullName>
    </submittedName>
</protein>
<feature type="transmembrane region" description="Helical" evidence="1">
    <location>
        <begin position="151"/>
        <end position="171"/>
    </location>
</feature>
<organism evidence="2 3">
    <name type="scientific">candidate division WOR-3 bacterium</name>
    <dbReference type="NCBI Taxonomy" id="2052148"/>
    <lineage>
        <taxon>Bacteria</taxon>
        <taxon>Bacteria division WOR-3</taxon>
    </lineage>
</organism>
<feature type="transmembrane region" description="Helical" evidence="1">
    <location>
        <begin position="112"/>
        <end position="139"/>
    </location>
</feature>
<keyword evidence="1" id="KW-0472">Membrane</keyword>
<dbReference type="EMBL" id="VGIR01000003">
    <property type="protein sequence ID" value="MBM3330413.1"/>
    <property type="molecule type" value="Genomic_DNA"/>
</dbReference>
<feature type="transmembrane region" description="Helical" evidence="1">
    <location>
        <begin position="7"/>
        <end position="27"/>
    </location>
</feature>
<evidence type="ECO:0000313" key="3">
    <source>
        <dbReference type="Proteomes" id="UP000779900"/>
    </source>
</evidence>